<name>U9UP73_RHIID</name>
<reference evidence="1" key="1">
    <citation type="submission" date="2013-07" db="EMBL/GenBank/DDBJ databases">
        <title>The genome of an arbuscular mycorrhizal fungus provides insights into the evolution of the oldest plant symbiosis.</title>
        <authorList>
            <consortium name="DOE Joint Genome Institute"/>
            <person name="Tisserant E."/>
            <person name="Malbreil M."/>
            <person name="Kuo A."/>
            <person name="Kohler A."/>
            <person name="Symeonidi A."/>
            <person name="Balestrini R."/>
            <person name="Charron P."/>
            <person name="Duensing N."/>
            <person name="Frei-dit-Frey N."/>
            <person name="Gianinazzi-Pearson V."/>
            <person name="Gilbert B."/>
            <person name="Handa Y."/>
            <person name="Hijri M."/>
            <person name="Kaul R."/>
            <person name="Kawaguchi M."/>
            <person name="Krajinski F."/>
            <person name="Lammers P."/>
            <person name="Lapierre D."/>
            <person name="Masclaux F.G."/>
            <person name="Murat C."/>
            <person name="Morin E."/>
            <person name="Ndikumana S."/>
            <person name="Pagni M."/>
            <person name="Petitpierre D."/>
            <person name="Requena N."/>
            <person name="Rosikiewicz P."/>
            <person name="Riley R."/>
            <person name="Saito K."/>
            <person name="San Clemente H."/>
            <person name="Shapiro H."/>
            <person name="van Tuinen D."/>
            <person name="Becard G."/>
            <person name="Bonfante P."/>
            <person name="Paszkowski U."/>
            <person name="Shachar-Hill Y."/>
            <person name="Young J.P."/>
            <person name="Sanders I.R."/>
            <person name="Henrissat B."/>
            <person name="Rensing S.A."/>
            <person name="Grigoriev I.V."/>
            <person name="Corradi N."/>
            <person name="Roux C."/>
            <person name="Martin F."/>
        </authorList>
    </citation>
    <scope>NUCLEOTIDE SEQUENCE</scope>
    <source>
        <strain evidence="1">DAOM 197198</strain>
    </source>
</reference>
<dbReference type="AlphaFoldDB" id="U9UP73"/>
<protein>
    <submittedName>
        <fullName evidence="1">Uncharacterized protein</fullName>
    </submittedName>
</protein>
<organism evidence="1">
    <name type="scientific">Rhizophagus irregularis (strain DAOM 181602 / DAOM 197198 / MUCL 43194)</name>
    <name type="common">Arbuscular mycorrhizal fungus</name>
    <name type="synonym">Glomus intraradices</name>
    <dbReference type="NCBI Taxonomy" id="747089"/>
    <lineage>
        <taxon>Eukaryota</taxon>
        <taxon>Fungi</taxon>
        <taxon>Fungi incertae sedis</taxon>
        <taxon>Mucoromycota</taxon>
        <taxon>Glomeromycotina</taxon>
        <taxon>Glomeromycetes</taxon>
        <taxon>Glomerales</taxon>
        <taxon>Glomeraceae</taxon>
        <taxon>Rhizophagus</taxon>
    </lineage>
</organism>
<gene>
    <name evidence="1" type="ORF">GLOINDRAFT_16659</name>
</gene>
<dbReference type="EMBL" id="KI275769">
    <property type="protein sequence ID" value="ESA22214.1"/>
    <property type="molecule type" value="Genomic_DNA"/>
</dbReference>
<evidence type="ECO:0000313" key="1">
    <source>
        <dbReference type="EMBL" id="ESA22214.1"/>
    </source>
</evidence>
<accession>U9UP73</accession>
<sequence length="67" mass="7613">MTSCLHFDPPASLGPNPRLIETNLGITLIHEYKDKGIRLTSELNRHTTCFVNSWPIFLHMRTPVAPL</sequence>
<proteinExistence type="predicted"/>
<dbReference type="HOGENOM" id="CLU_2813634_0_0_1"/>